<evidence type="ECO:0000259" key="11">
    <source>
        <dbReference type="Pfam" id="PF24894"/>
    </source>
</evidence>
<sequence>MQILPNAFGADEDVMSDCPVVLLAGGKGTRLHELAQEECKPAVRLGNHARIVDFSLCNARNSGCRHIIAATQYQPRTLHRRLTQFWRPIFESKGGRVEVRYGPDVNGHPDGYVGTASAVTDNIDRIDALAPRDVLILAADHVYRMDYRVMLQRHRRSDADLTIAAAAVPIDTASAFGIIDADKDGKITDFLEKPDDPPAMRDDPSRAFASMGIYIFRWKALREALLRDREREDSRHDFGFDVVPPFVDSGRAVVHQLDTPVQGVQPYWRDVGTLDAYLDAHLDLVHRAEDNARLDREWPVLPAALGDFAQRAGAAGGEWAPRGVSDAYVASHSVIGRGASITGSAVMQGAVVGAGARISRCILAPGTVIEPGMVIGEDPQEDARWFRRTERGTVLVTPAMLLARRNNTPLSAATADQRGLGRTGAREAADDRPSLAGQSRH</sequence>
<dbReference type="GO" id="GO:0005978">
    <property type="term" value="P:glycogen biosynthetic process"/>
    <property type="evidence" value="ECO:0007669"/>
    <property type="project" value="UniProtKB-KW"/>
</dbReference>
<evidence type="ECO:0000256" key="1">
    <source>
        <dbReference type="ARBA" id="ARBA00010443"/>
    </source>
</evidence>
<dbReference type="Pfam" id="PF24894">
    <property type="entry name" value="Hexapep_GlmU"/>
    <property type="match status" value="1"/>
</dbReference>
<keyword evidence="13" id="KW-1185">Reference proteome</keyword>
<dbReference type="Proteomes" id="UP000281128">
    <property type="component" value="Unassembled WGS sequence"/>
</dbReference>
<evidence type="ECO:0000256" key="9">
    <source>
        <dbReference type="SAM" id="MobiDB-lite"/>
    </source>
</evidence>
<evidence type="ECO:0000256" key="8">
    <source>
        <dbReference type="ARBA" id="ARBA00023277"/>
    </source>
</evidence>
<dbReference type="PROSITE" id="PS00810">
    <property type="entry name" value="ADP_GLC_PYROPHOSPH_3"/>
    <property type="match status" value="1"/>
</dbReference>
<keyword evidence="5" id="KW-0547">Nucleotide-binding</keyword>
<dbReference type="PANTHER" id="PTHR43523:SF2">
    <property type="entry name" value="GLUCOSE-1-PHOSPHATE ADENYLYLTRANSFERASE"/>
    <property type="match status" value="1"/>
</dbReference>
<dbReference type="OrthoDB" id="9801810at2"/>
<dbReference type="InterPro" id="IPR029044">
    <property type="entry name" value="Nucleotide-diphossugar_trans"/>
</dbReference>
<evidence type="ECO:0000256" key="2">
    <source>
        <dbReference type="ARBA" id="ARBA00022600"/>
    </source>
</evidence>
<evidence type="ECO:0000313" key="12">
    <source>
        <dbReference type="EMBL" id="RKF12626.1"/>
    </source>
</evidence>
<accession>A0A3A8ARH3</accession>
<keyword evidence="3 12" id="KW-0808">Transferase</keyword>
<dbReference type="SUPFAM" id="SSF53448">
    <property type="entry name" value="Nucleotide-diphospho-sugar transferases"/>
    <property type="match status" value="1"/>
</dbReference>
<dbReference type="InterPro" id="IPR056818">
    <property type="entry name" value="GlmU/GlgC-like_hexapep"/>
</dbReference>
<evidence type="ECO:0000256" key="7">
    <source>
        <dbReference type="ARBA" id="ARBA00023056"/>
    </source>
</evidence>
<protein>
    <submittedName>
        <fullName evidence="12">Glucose-1-phosphate adenylyltransferase</fullName>
    </submittedName>
</protein>
<dbReference type="GO" id="GO:0005524">
    <property type="term" value="F:ATP binding"/>
    <property type="evidence" value="ECO:0007669"/>
    <property type="project" value="UniProtKB-KW"/>
</dbReference>
<dbReference type="InterPro" id="IPR011004">
    <property type="entry name" value="Trimer_LpxA-like_sf"/>
</dbReference>
<dbReference type="GO" id="GO:0008878">
    <property type="term" value="F:glucose-1-phosphate adenylyltransferase activity"/>
    <property type="evidence" value="ECO:0007669"/>
    <property type="project" value="InterPro"/>
</dbReference>
<evidence type="ECO:0000259" key="10">
    <source>
        <dbReference type="Pfam" id="PF00483"/>
    </source>
</evidence>
<feature type="domain" description="Nucleotidyl transferase" evidence="10">
    <location>
        <begin position="21"/>
        <end position="284"/>
    </location>
</feature>
<evidence type="ECO:0000256" key="5">
    <source>
        <dbReference type="ARBA" id="ARBA00022741"/>
    </source>
</evidence>
<comment type="caution">
    <text evidence="12">The sequence shown here is derived from an EMBL/GenBank/DDBJ whole genome shotgun (WGS) entry which is preliminary data.</text>
</comment>
<evidence type="ECO:0000256" key="6">
    <source>
        <dbReference type="ARBA" id="ARBA00022840"/>
    </source>
</evidence>
<feature type="compositionally biased region" description="Basic and acidic residues" evidence="9">
    <location>
        <begin position="424"/>
        <end position="433"/>
    </location>
</feature>
<keyword evidence="2" id="KW-0321">Glycogen metabolism</keyword>
<dbReference type="InterPro" id="IPR005835">
    <property type="entry name" value="NTP_transferase_dom"/>
</dbReference>
<dbReference type="InterPro" id="IPR005836">
    <property type="entry name" value="ADP_Glu_pyroP_CS"/>
</dbReference>
<proteinExistence type="inferred from homology"/>
<feature type="region of interest" description="Disordered" evidence="9">
    <location>
        <begin position="407"/>
        <end position="441"/>
    </location>
</feature>
<dbReference type="PANTHER" id="PTHR43523">
    <property type="entry name" value="GLUCOSE-1-PHOSPHATE ADENYLYLTRANSFERASE-RELATED"/>
    <property type="match status" value="1"/>
</dbReference>
<dbReference type="AlphaFoldDB" id="A0A3A8ARH3"/>
<dbReference type="Pfam" id="PF00483">
    <property type="entry name" value="NTP_transferase"/>
    <property type="match status" value="1"/>
</dbReference>
<keyword evidence="8" id="KW-0119">Carbohydrate metabolism</keyword>
<organism evidence="12 13">
    <name type="scientific">Roseovarius spongiae</name>
    <dbReference type="NCBI Taxonomy" id="2320272"/>
    <lineage>
        <taxon>Bacteria</taxon>
        <taxon>Pseudomonadati</taxon>
        <taxon>Pseudomonadota</taxon>
        <taxon>Alphaproteobacteria</taxon>
        <taxon>Rhodobacterales</taxon>
        <taxon>Roseobacteraceae</taxon>
        <taxon>Roseovarius</taxon>
    </lineage>
</organism>
<keyword evidence="7" id="KW-0320">Glycogen biosynthesis</keyword>
<gene>
    <name evidence="12" type="ORF">D6850_16835</name>
</gene>
<dbReference type="SUPFAM" id="SSF51161">
    <property type="entry name" value="Trimeric LpxA-like enzymes"/>
    <property type="match status" value="1"/>
</dbReference>
<dbReference type="InterPro" id="IPR011831">
    <property type="entry name" value="ADP-Glc_PPase"/>
</dbReference>
<name>A0A3A8ARH3_9RHOB</name>
<evidence type="ECO:0000256" key="4">
    <source>
        <dbReference type="ARBA" id="ARBA00022695"/>
    </source>
</evidence>
<keyword evidence="4 12" id="KW-0548">Nucleotidyltransferase</keyword>
<comment type="similarity">
    <text evidence="1">Belongs to the bacterial/plant glucose-1-phosphate adenylyltransferase family.</text>
</comment>
<dbReference type="Gene3D" id="3.90.550.10">
    <property type="entry name" value="Spore Coat Polysaccharide Biosynthesis Protein SpsA, Chain A"/>
    <property type="match status" value="1"/>
</dbReference>
<dbReference type="EMBL" id="RAPE01000006">
    <property type="protein sequence ID" value="RKF12626.1"/>
    <property type="molecule type" value="Genomic_DNA"/>
</dbReference>
<evidence type="ECO:0000256" key="3">
    <source>
        <dbReference type="ARBA" id="ARBA00022679"/>
    </source>
</evidence>
<dbReference type="RefSeq" id="WP_121168778.1">
    <property type="nucleotide sequence ID" value="NZ_RAPE01000006.1"/>
</dbReference>
<keyword evidence="6" id="KW-0067">ATP-binding</keyword>
<feature type="domain" description="Glucose-1-phosphate adenylyltransferase/Bifunctional protein GlmU-like C-terminal hexapeptide" evidence="11">
    <location>
        <begin position="324"/>
        <end position="396"/>
    </location>
</feature>
<dbReference type="Gene3D" id="2.160.10.10">
    <property type="entry name" value="Hexapeptide repeat proteins"/>
    <property type="match status" value="1"/>
</dbReference>
<evidence type="ECO:0000313" key="13">
    <source>
        <dbReference type="Proteomes" id="UP000281128"/>
    </source>
</evidence>
<reference evidence="12 13" key="1">
    <citation type="submission" date="2018-09" db="EMBL/GenBank/DDBJ databases">
        <title>Roseovarius spongiae sp. nov., isolated from a marine sponge.</title>
        <authorList>
            <person name="Zhuang L."/>
            <person name="Luo L."/>
        </authorList>
    </citation>
    <scope>NUCLEOTIDE SEQUENCE [LARGE SCALE GENOMIC DNA]</scope>
    <source>
        <strain evidence="12 13">HN-E21</strain>
    </source>
</reference>